<name>A0A8J6HVU6_9FIRM</name>
<dbReference type="EMBL" id="JAAKDE010000002">
    <property type="protein sequence ID" value="MBA2132132.1"/>
    <property type="molecule type" value="Genomic_DNA"/>
</dbReference>
<organism evidence="1 2">
    <name type="scientific">Capillibacterium thermochitinicola</name>
    <dbReference type="NCBI Taxonomy" id="2699427"/>
    <lineage>
        <taxon>Bacteria</taxon>
        <taxon>Bacillati</taxon>
        <taxon>Bacillota</taxon>
        <taxon>Capillibacterium</taxon>
    </lineage>
</organism>
<evidence type="ECO:0000313" key="1">
    <source>
        <dbReference type="EMBL" id="MBA2132132.1"/>
    </source>
</evidence>
<protein>
    <submittedName>
        <fullName evidence="1">Uncharacterized protein</fullName>
    </submittedName>
</protein>
<dbReference type="AlphaFoldDB" id="A0A8J6HVU6"/>
<sequence length="218" mass="24317">MTGLSDQRVSWSATGGEIDENGLYLATEPGTFDIIASSKADPSKTAKTKVHVVDVEVFTEVEAWQGYVTVKINDSWSSTDEAVEVSGSIHDRSDQLPKREDYCEVKWQGYLAVVPETSQLDYLSIDEETGTYTIVLYGFTVPEIEMVLYEDNEPVESWPGYGFEEIRIVDQPLPSVGKTLTGSKIEKVSLVPLLYATGAYDVKETNMTITWYFTPVDK</sequence>
<accession>A0A8J6HVU6</accession>
<comment type="caution">
    <text evidence="1">The sequence shown here is derived from an EMBL/GenBank/DDBJ whole genome shotgun (WGS) entry which is preliminary data.</text>
</comment>
<reference evidence="1" key="1">
    <citation type="submission" date="2020-06" db="EMBL/GenBank/DDBJ databases">
        <title>Novel chitinolytic bacterium.</title>
        <authorList>
            <person name="Ungkulpasvich U."/>
            <person name="Kosugi A."/>
            <person name="Uke A."/>
        </authorList>
    </citation>
    <scope>NUCLEOTIDE SEQUENCE</scope>
    <source>
        <strain evidence="1">UUS1-1</strain>
    </source>
</reference>
<gene>
    <name evidence="1" type="ORF">G5B42_00985</name>
</gene>
<proteinExistence type="predicted"/>
<dbReference type="RefSeq" id="WP_181338580.1">
    <property type="nucleotide sequence ID" value="NZ_JAAKDE010000002.1"/>
</dbReference>
<keyword evidence="2" id="KW-1185">Reference proteome</keyword>
<evidence type="ECO:0000313" key="2">
    <source>
        <dbReference type="Proteomes" id="UP000657177"/>
    </source>
</evidence>
<dbReference type="Proteomes" id="UP000657177">
    <property type="component" value="Unassembled WGS sequence"/>
</dbReference>